<feature type="region of interest" description="Disordered" evidence="1">
    <location>
        <begin position="83"/>
        <end position="119"/>
    </location>
</feature>
<evidence type="ECO:0000313" key="3">
    <source>
        <dbReference type="Proteomes" id="UP000325440"/>
    </source>
</evidence>
<dbReference type="Proteomes" id="UP000325440">
    <property type="component" value="Unassembled WGS sequence"/>
</dbReference>
<accession>A0A5E4N8E5</accession>
<name>A0A5E4N8E5_9HEMI</name>
<feature type="compositionally biased region" description="Low complexity" evidence="1">
    <location>
        <begin position="42"/>
        <end position="64"/>
    </location>
</feature>
<feature type="compositionally biased region" description="Basic and acidic residues" evidence="1">
    <location>
        <begin position="10"/>
        <end position="19"/>
    </location>
</feature>
<evidence type="ECO:0000256" key="1">
    <source>
        <dbReference type="SAM" id="MobiDB-lite"/>
    </source>
</evidence>
<reference evidence="2 3" key="1">
    <citation type="submission" date="2019-08" db="EMBL/GenBank/DDBJ databases">
        <authorList>
            <person name="Alioto T."/>
            <person name="Alioto T."/>
            <person name="Gomez Garrido J."/>
        </authorList>
    </citation>
    <scope>NUCLEOTIDE SEQUENCE [LARGE SCALE GENOMIC DNA]</scope>
</reference>
<organism evidence="2 3">
    <name type="scientific">Cinara cedri</name>
    <dbReference type="NCBI Taxonomy" id="506608"/>
    <lineage>
        <taxon>Eukaryota</taxon>
        <taxon>Metazoa</taxon>
        <taxon>Ecdysozoa</taxon>
        <taxon>Arthropoda</taxon>
        <taxon>Hexapoda</taxon>
        <taxon>Insecta</taxon>
        <taxon>Pterygota</taxon>
        <taxon>Neoptera</taxon>
        <taxon>Paraneoptera</taxon>
        <taxon>Hemiptera</taxon>
        <taxon>Sternorrhyncha</taxon>
        <taxon>Aphidomorpha</taxon>
        <taxon>Aphidoidea</taxon>
        <taxon>Aphididae</taxon>
        <taxon>Lachninae</taxon>
        <taxon>Cinara</taxon>
    </lineage>
</organism>
<gene>
    <name evidence="2" type="ORF">CINCED_3A011838</name>
</gene>
<dbReference type="EMBL" id="CABPRJ010001492">
    <property type="protein sequence ID" value="VVC38681.1"/>
    <property type="molecule type" value="Genomic_DNA"/>
</dbReference>
<dbReference type="AlphaFoldDB" id="A0A5E4N8E5"/>
<proteinExistence type="predicted"/>
<evidence type="ECO:0000313" key="2">
    <source>
        <dbReference type="EMBL" id="VVC38681.1"/>
    </source>
</evidence>
<sequence>MSTMSEAEEDLRPLPDCRVRYSASPLDLKRKHVDDSSPPPSQQQQQQQQQQPPRQPLLLQSTPSKTMQQKTSFCIEALLGRREVSPRRNNKTSSPAAVSSDCSSTPCSSRSASVSPGPEHGRLFRYGYRDGDDAVSEMRSLHHTYGDYAAKSVDRFPVVTTVSGIGPPSLQSQTQTPTTAILTRDHGRRNGSGPFSYVHHGGHSSSAFQPLQPRGDGGSPGSATATVVVTSVQGATLPASTPTAAAAAAAAANRSNVSAGQLQQMQLEWFARAGMFYAGPRLHDLTGKTCYICQ</sequence>
<keyword evidence="3" id="KW-1185">Reference proteome</keyword>
<dbReference type="OrthoDB" id="6159439at2759"/>
<feature type="compositionally biased region" description="Low complexity" evidence="1">
    <location>
        <begin position="93"/>
        <end position="116"/>
    </location>
</feature>
<feature type="region of interest" description="Disordered" evidence="1">
    <location>
        <begin position="1"/>
        <end position="69"/>
    </location>
</feature>
<protein>
    <submittedName>
        <fullName evidence="2">Uncharacterized protein</fullName>
    </submittedName>
</protein>